<feature type="region of interest" description="Disordered" evidence="1">
    <location>
        <begin position="46"/>
        <end position="65"/>
    </location>
</feature>
<organism evidence="2 3">
    <name type="scientific">Desulfacinum infernum DSM 9756</name>
    <dbReference type="NCBI Taxonomy" id="1121391"/>
    <lineage>
        <taxon>Bacteria</taxon>
        <taxon>Pseudomonadati</taxon>
        <taxon>Thermodesulfobacteriota</taxon>
        <taxon>Syntrophobacteria</taxon>
        <taxon>Syntrophobacterales</taxon>
        <taxon>Syntrophobacteraceae</taxon>
        <taxon>Desulfacinum</taxon>
    </lineage>
</organism>
<reference evidence="3" key="1">
    <citation type="submission" date="2016-11" db="EMBL/GenBank/DDBJ databases">
        <authorList>
            <person name="Varghese N."/>
            <person name="Submissions S."/>
        </authorList>
    </citation>
    <scope>NUCLEOTIDE SEQUENCE [LARGE SCALE GENOMIC DNA]</scope>
    <source>
        <strain evidence="3">DSM 9756</strain>
    </source>
</reference>
<dbReference type="Proteomes" id="UP000184076">
    <property type="component" value="Unassembled WGS sequence"/>
</dbReference>
<evidence type="ECO:0000313" key="2">
    <source>
        <dbReference type="EMBL" id="SHF22822.1"/>
    </source>
</evidence>
<accession>A0A1M4ZYM8</accession>
<proteinExistence type="predicted"/>
<keyword evidence="3" id="KW-1185">Reference proteome</keyword>
<evidence type="ECO:0000313" key="3">
    <source>
        <dbReference type="Proteomes" id="UP000184076"/>
    </source>
</evidence>
<evidence type="ECO:0000256" key="1">
    <source>
        <dbReference type="SAM" id="MobiDB-lite"/>
    </source>
</evidence>
<dbReference type="AlphaFoldDB" id="A0A1M4ZYM8"/>
<dbReference type="EMBL" id="FQVB01000013">
    <property type="protein sequence ID" value="SHF22822.1"/>
    <property type="molecule type" value="Genomic_DNA"/>
</dbReference>
<sequence length="65" mass="6233">MVTPDGEQVCSRCAGTGLVCAHEPVISPGACCVDYANGLCPECGGSGKKPSGTGDSPPAPPAGDG</sequence>
<protein>
    <submittedName>
        <fullName evidence="2">Uncharacterized protein</fullName>
    </submittedName>
</protein>
<gene>
    <name evidence="2" type="ORF">SAMN02745206_01569</name>
</gene>
<name>A0A1M4ZYM8_9BACT</name>